<evidence type="ECO:0000256" key="2">
    <source>
        <dbReference type="ARBA" id="ARBA00023274"/>
    </source>
</evidence>
<dbReference type="InterPro" id="IPR005290">
    <property type="entry name" value="Ribosomal_uS15_bac-type"/>
</dbReference>
<dbReference type="AlphaFoldDB" id="A0A1F5ZX36"/>
<dbReference type="InterPro" id="IPR000589">
    <property type="entry name" value="Ribosomal_uS15"/>
</dbReference>
<dbReference type="SUPFAM" id="SSF47060">
    <property type="entry name" value="S15/NS1 RNA-binding domain"/>
    <property type="match status" value="1"/>
</dbReference>
<dbReference type="NCBIfam" id="TIGR00952">
    <property type="entry name" value="S15_bact"/>
    <property type="match status" value="1"/>
</dbReference>
<evidence type="ECO:0000256" key="5">
    <source>
        <dbReference type="RuleBase" id="RU003919"/>
    </source>
</evidence>
<dbReference type="EMBL" id="MFJL01000004">
    <property type="protein sequence ID" value="OGG17028.1"/>
    <property type="molecule type" value="Genomic_DNA"/>
</dbReference>
<comment type="caution">
    <text evidence="7">The sequence shown here is derived from an EMBL/GenBank/DDBJ whole genome shotgun (WGS) entry which is preliminary data.</text>
</comment>
<comment type="subunit">
    <text evidence="3 4">Part of the 30S ribosomal subunit. Forms a bridge to the 50S subunit in the 70S ribosome, contacting the 23S rRNA.</text>
</comment>
<dbReference type="Gene3D" id="6.10.250.3130">
    <property type="match status" value="1"/>
</dbReference>
<dbReference type="Pfam" id="PF00312">
    <property type="entry name" value="Ribosomal_S15"/>
    <property type="match status" value="1"/>
</dbReference>
<organism evidence="7 8">
    <name type="scientific">Candidatus Gottesmanbacteria bacterium RIFCSPHIGHO2_02_FULL_39_11</name>
    <dbReference type="NCBI Taxonomy" id="1798382"/>
    <lineage>
        <taxon>Bacteria</taxon>
        <taxon>Candidatus Gottesmaniibacteriota</taxon>
    </lineage>
</organism>
<dbReference type="Proteomes" id="UP000176923">
    <property type="component" value="Unassembled WGS sequence"/>
</dbReference>
<dbReference type="GO" id="GO:0022627">
    <property type="term" value="C:cytosolic small ribosomal subunit"/>
    <property type="evidence" value="ECO:0007669"/>
    <property type="project" value="TreeGrafter"/>
</dbReference>
<evidence type="ECO:0000256" key="1">
    <source>
        <dbReference type="ARBA" id="ARBA00022980"/>
    </source>
</evidence>
<sequence length="81" mass="9299">MDIIKQFATKSGDTGSPEVQIALLSHKINKLVDHLKSNPKDNHSRRGLLGMISKRRRLLSYLQKKAVERYKDVIKKLDLSK</sequence>
<evidence type="ECO:0000256" key="3">
    <source>
        <dbReference type="ARBA" id="ARBA00064542"/>
    </source>
</evidence>
<dbReference type="FunFam" id="1.10.287.10:FF:000002">
    <property type="entry name" value="30S ribosomal protein S15"/>
    <property type="match status" value="1"/>
</dbReference>
<evidence type="ECO:0000313" key="7">
    <source>
        <dbReference type="EMBL" id="OGG17028.1"/>
    </source>
</evidence>
<keyword evidence="2 4" id="KW-0687">Ribonucleoprotein</keyword>
<evidence type="ECO:0000256" key="6">
    <source>
        <dbReference type="RuleBase" id="RU004524"/>
    </source>
</evidence>
<evidence type="ECO:0000256" key="4">
    <source>
        <dbReference type="HAMAP-Rule" id="MF_01343"/>
    </source>
</evidence>
<comment type="function">
    <text evidence="4 6">One of the primary rRNA binding proteins, it binds directly to 16S rRNA where it helps nucleate assembly of the platform of the 30S subunit by binding and bridging several RNA helices of the 16S rRNA.</text>
</comment>
<keyword evidence="4 6" id="KW-0694">RNA-binding</keyword>
<dbReference type="InterPro" id="IPR009068">
    <property type="entry name" value="uS15_NS1_RNA-bd_sf"/>
</dbReference>
<dbReference type="STRING" id="1798382.A3D77_03615"/>
<dbReference type="HAMAP" id="MF_01343_B">
    <property type="entry name" value="Ribosomal_uS15_B"/>
    <property type="match status" value="1"/>
</dbReference>
<comment type="similarity">
    <text evidence="4 5">Belongs to the universal ribosomal protein uS15 family.</text>
</comment>
<dbReference type="GO" id="GO:0006412">
    <property type="term" value="P:translation"/>
    <property type="evidence" value="ECO:0007669"/>
    <property type="project" value="UniProtKB-UniRule"/>
</dbReference>
<evidence type="ECO:0000313" key="8">
    <source>
        <dbReference type="Proteomes" id="UP000176923"/>
    </source>
</evidence>
<name>A0A1F5ZX36_9BACT</name>
<keyword evidence="1 4" id="KW-0689">Ribosomal protein</keyword>
<reference evidence="7 8" key="1">
    <citation type="journal article" date="2016" name="Nat. Commun.">
        <title>Thousands of microbial genomes shed light on interconnected biogeochemical processes in an aquifer system.</title>
        <authorList>
            <person name="Anantharaman K."/>
            <person name="Brown C.T."/>
            <person name="Hug L.A."/>
            <person name="Sharon I."/>
            <person name="Castelle C.J."/>
            <person name="Probst A.J."/>
            <person name="Thomas B.C."/>
            <person name="Singh A."/>
            <person name="Wilkins M.J."/>
            <person name="Karaoz U."/>
            <person name="Brodie E.L."/>
            <person name="Williams K.H."/>
            <person name="Hubbard S.S."/>
            <person name="Banfield J.F."/>
        </authorList>
    </citation>
    <scope>NUCLEOTIDE SEQUENCE [LARGE SCALE GENOMIC DNA]</scope>
</reference>
<dbReference type="GO" id="GO:0003735">
    <property type="term" value="F:structural constituent of ribosome"/>
    <property type="evidence" value="ECO:0007669"/>
    <property type="project" value="InterPro"/>
</dbReference>
<dbReference type="PROSITE" id="PS00362">
    <property type="entry name" value="RIBOSOMAL_S15"/>
    <property type="match status" value="1"/>
</dbReference>
<dbReference type="PANTHER" id="PTHR23321:SF26">
    <property type="entry name" value="SMALL RIBOSOMAL SUBUNIT PROTEIN US15M"/>
    <property type="match status" value="1"/>
</dbReference>
<gene>
    <name evidence="4" type="primary">rpsO</name>
    <name evidence="7" type="ORF">A3D77_03615</name>
</gene>
<dbReference type="CDD" id="cd00353">
    <property type="entry name" value="Ribosomal_S15p_S13e"/>
    <property type="match status" value="1"/>
</dbReference>
<accession>A0A1F5ZX36</accession>
<dbReference type="PANTHER" id="PTHR23321">
    <property type="entry name" value="RIBOSOMAL PROTEIN S15, BACTERIAL AND ORGANELLAR"/>
    <property type="match status" value="1"/>
</dbReference>
<dbReference type="SMART" id="SM01387">
    <property type="entry name" value="Ribosomal_S15"/>
    <property type="match status" value="1"/>
</dbReference>
<keyword evidence="4 6" id="KW-0699">rRNA-binding</keyword>
<comment type="function">
    <text evidence="4">Forms an intersubunit bridge (bridge B4) with the 23S rRNA of the 50S subunit in the ribosome.</text>
</comment>
<dbReference type="GO" id="GO:0019843">
    <property type="term" value="F:rRNA binding"/>
    <property type="evidence" value="ECO:0007669"/>
    <property type="project" value="UniProtKB-UniRule"/>
</dbReference>
<proteinExistence type="inferred from homology"/>
<dbReference type="Gene3D" id="1.10.287.10">
    <property type="entry name" value="S15/NS1, RNA-binding"/>
    <property type="match status" value="1"/>
</dbReference>
<protein>
    <recommendedName>
        <fullName evidence="4">Small ribosomal subunit protein uS15</fullName>
    </recommendedName>
</protein>